<dbReference type="AlphaFoldDB" id="A0A9P4KJC9"/>
<proteinExistence type="predicted"/>
<feature type="compositionally biased region" description="Polar residues" evidence="1">
    <location>
        <begin position="15"/>
        <end position="24"/>
    </location>
</feature>
<accession>A0A9P4KJC9</accession>
<dbReference type="EMBL" id="ML986587">
    <property type="protein sequence ID" value="KAF2268390.1"/>
    <property type="molecule type" value="Genomic_DNA"/>
</dbReference>
<comment type="caution">
    <text evidence="2">The sequence shown here is derived from an EMBL/GenBank/DDBJ whole genome shotgun (WGS) entry which is preliminary data.</text>
</comment>
<evidence type="ECO:0000256" key="1">
    <source>
        <dbReference type="SAM" id="MobiDB-lite"/>
    </source>
</evidence>
<reference evidence="3" key="1">
    <citation type="journal article" date="2020" name="Stud. Mycol.">
        <title>101 Dothideomycetes genomes: A test case for predicting lifestyles and emergence of pathogens.</title>
        <authorList>
            <person name="Haridas S."/>
            <person name="Albert R."/>
            <person name="Binder M."/>
            <person name="Bloem J."/>
            <person name="LaButti K."/>
            <person name="Salamov A."/>
            <person name="Andreopoulos B."/>
            <person name="Baker S."/>
            <person name="Barry K."/>
            <person name="Bills G."/>
            <person name="Bluhm B."/>
            <person name="Cannon C."/>
            <person name="Castanera R."/>
            <person name="Culley D."/>
            <person name="Daum C."/>
            <person name="Ezra D."/>
            <person name="Gonzalez J."/>
            <person name="Henrissat B."/>
            <person name="Kuo A."/>
            <person name="Liang C."/>
            <person name="Lipzen A."/>
            <person name="Lutzoni F."/>
            <person name="Magnuson J."/>
            <person name="Mondo S."/>
            <person name="Nolan M."/>
            <person name="Ohm R."/>
            <person name="Pangilinan J."/>
            <person name="Park H.-J."/>
            <person name="Ramirez L."/>
            <person name="Alfaro M."/>
            <person name="Sun H."/>
            <person name="Tritt A."/>
            <person name="Yoshinaga Y."/>
            <person name="Zwiers L.-H."/>
            <person name="Turgeon B."/>
            <person name="Goodwin S."/>
            <person name="Spatafora J."/>
            <person name="Crous P."/>
            <person name="Grigoriev I."/>
        </authorList>
    </citation>
    <scope>NUCLEOTIDE SEQUENCE [LARGE SCALE GENOMIC DNA]</scope>
    <source>
        <strain evidence="3">CBS 304.66</strain>
    </source>
</reference>
<organism evidence="2 3">
    <name type="scientific">Lojkania enalia</name>
    <dbReference type="NCBI Taxonomy" id="147567"/>
    <lineage>
        <taxon>Eukaryota</taxon>
        <taxon>Fungi</taxon>
        <taxon>Dikarya</taxon>
        <taxon>Ascomycota</taxon>
        <taxon>Pezizomycotina</taxon>
        <taxon>Dothideomycetes</taxon>
        <taxon>Pleosporomycetidae</taxon>
        <taxon>Pleosporales</taxon>
        <taxon>Pleosporales incertae sedis</taxon>
        <taxon>Lojkania</taxon>
    </lineage>
</organism>
<keyword evidence="3" id="KW-1185">Reference proteome</keyword>
<protein>
    <submittedName>
        <fullName evidence="2">Uncharacterized protein</fullName>
    </submittedName>
</protein>
<feature type="compositionally biased region" description="Basic and acidic residues" evidence="1">
    <location>
        <begin position="27"/>
        <end position="45"/>
    </location>
</feature>
<evidence type="ECO:0000313" key="2">
    <source>
        <dbReference type="EMBL" id="KAF2268390.1"/>
    </source>
</evidence>
<sequence length="259" mass="28365">MSLFANHASNHTRDSPSITASTLPLRQKFDPRSVEDGYGVGKEEVGESTLGSKKPHVVESKSSKSDGLGSSVRRAGRKKGSNESSNSGIGLGPDNAGGTEREWDDGAPPRPVYRLSQAPSSSTRPFLTKEPEEMSVGPPVENAPSTPNSRNLTHRSLFAKAASWPPPALKPAKVVGCSAPSTPRGRYTGERLIQSRVLTTPNQRSWANQSHGDRIQLDLSLEEYYELLANARWREGFEMGTRMHDFYAERELNRFAMEG</sequence>
<dbReference type="Proteomes" id="UP000800093">
    <property type="component" value="Unassembled WGS sequence"/>
</dbReference>
<gene>
    <name evidence="2" type="ORF">CC78DRAFT_23582</name>
</gene>
<name>A0A9P4KJC9_9PLEO</name>
<evidence type="ECO:0000313" key="3">
    <source>
        <dbReference type="Proteomes" id="UP000800093"/>
    </source>
</evidence>
<feature type="region of interest" description="Disordered" evidence="1">
    <location>
        <begin position="1"/>
        <end position="151"/>
    </location>
</feature>